<keyword evidence="3 6" id="KW-0812">Transmembrane</keyword>
<name>A0A380TFM5_9ZZZZ</name>
<dbReference type="GO" id="GO:0006824">
    <property type="term" value="P:cobalt ion transport"/>
    <property type="evidence" value="ECO:0007669"/>
    <property type="project" value="InterPro"/>
</dbReference>
<proteinExistence type="predicted"/>
<feature type="transmembrane region" description="Helical" evidence="6">
    <location>
        <begin position="236"/>
        <end position="255"/>
    </location>
</feature>
<dbReference type="NCBIfam" id="TIGR02454">
    <property type="entry name" value="ECF_T_CbiQ"/>
    <property type="match status" value="1"/>
</dbReference>
<keyword evidence="2" id="KW-1003">Cell membrane</keyword>
<dbReference type="CDD" id="cd16914">
    <property type="entry name" value="EcfT"/>
    <property type="match status" value="1"/>
</dbReference>
<evidence type="ECO:0000256" key="2">
    <source>
        <dbReference type="ARBA" id="ARBA00022475"/>
    </source>
</evidence>
<dbReference type="PANTHER" id="PTHR34857">
    <property type="entry name" value="SLL0384 PROTEIN"/>
    <property type="match status" value="1"/>
</dbReference>
<dbReference type="InterPro" id="IPR012809">
    <property type="entry name" value="ECF_CbiQ"/>
</dbReference>
<evidence type="ECO:0000256" key="4">
    <source>
        <dbReference type="ARBA" id="ARBA00022989"/>
    </source>
</evidence>
<evidence type="ECO:0000256" key="5">
    <source>
        <dbReference type="ARBA" id="ARBA00023136"/>
    </source>
</evidence>
<protein>
    <submittedName>
        <fullName evidence="7">Cobalt/nickel transport system permease protein</fullName>
    </submittedName>
</protein>
<dbReference type="InterPro" id="IPR003339">
    <property type="entry name" value="ABC/ECF_trnsptr_transmembrane"/>
</dbReference>
<organism evidence="7">
    <name type="scientific">metagenome</name>
    <dbReference type="NCBI Taxonomy" id="256318"/>
    <lineage>
        <taxon>unclassified sequences</taxon>
        <taxon>metagenomes</taxon>
    </lineage>
</organism>
<dbReference type="PANTHER" id="PTHR34857:SF2">
    <property type="entry name" value="SLL0384 PROTEIN"/>
    <property type="match status" value="1"/>
</dbReference>
<evidence type="ECO:0000256" key="6">
    <source>
        <dbReference type="SAM" id="Phobius"/>
    </source>
</evidence>
<reference evidence="7" key="1">
    <citation type="submission" date="2018-07" db="EMBL/GenBank/DDBJ databases">
        <authorList>
            <person name="Quirk P.G."/>
            <person name="Krulwich T.A."/>
        </authorList>
    </citation>
    <scope>NUCLEOTIDE SEQUENCE</scope>
</reference>
<feature type="transmembrane region" description="Helical" evidence="6">
    <location>
        <begin position="46"/>
        <end position="65"/>
    </location>
</feature>
<dbReference type="GO" id="GO:0043190">
    <property type="term" value="C:ATP-binding cassette (ABC) transporter complex"/>
    <property type="evidence" value="ECO:0007669"/>
    <property type="project" value="InterPro"/>
</dbReference>
<feature type="transmembrane region" description="Helical" evidence="6">
    <location>
        <begin position="111"/>
        <end position="130"/>
    </location>
</feature>
<dbReference type="AlphaFoldDB" id="A0A380TFM5"/>
<evidence type="ECO:0000256" key="3">
    <source>
        <dbReference type="ARBA" id="ARBA00022692"/>
    </source>
</evidence>
<feature type="transmembrane region" description="Helical" evidence="6">
    <location>
        <begin position="77"/>
        <end position="99"/>
    </location>
</feature>
<keyword evidence="5 6" id="KW-0472">Membrane</keyword>
<comment type="subcellular location">
    <subcellularLocation>
        <location evidence="1">Cell membrane</location>
        <topology evidence="1">Multi-pass membrane protein</topology>
    </subcellularLocation>
</comment>
<sequence>MTAFASAGSTATAPAAGFIDAVSPSTRVGAAIAFAVATVALDRLPLLAAALAIAVVLAALARLPAASTARRLAGMDAFMLAVLAFLPFTVPGTPLFAVAGLSASAEGLRQAVAIVLTANTIVLAVLALVGTLEPVALGRALAALKVPDKVVHLLLFTVRYIAVLKDEYGRMVLAMRARGFRPRGNRHTWNSFGWLFGMLLVRSFERSERIHAAMKCRGFSGRFYLVEAEIASPADLPFAAGFGALMVLLLVAKVVW</sequence>
<evidence type="ECO:0000256" key="1">
    <source>
        <dbReference type="ARBA" id="ARBA00004651"/>
    </source>
</evidence>
<evidence type="ECO:0000313" key="7">
    <source>
        <dbReference type="EMBL" id="SUS06454.1"/>
    </source>
</evidence>
<dbReference type="InterPro" id="IPR051611">
    <property type="entry name" value="ECF_transporter_component"/>
</dbReference>
<dbReference type="Pfam" id="PF02361">
    <property type="entry name" value="CbiQ"/>
    <property type="match status" value="1"/>
</dbReference>
<keyword evidence="4 6" id="KW-1133">Transmembrane helix</keyword>
<gene>
    <name evidence="7" type="ORF">DF3PB_2840004</name>
</gene>
<accession>A0A380TFM5</accession>
<feature type="transmembrane region" description="Helical" evidence="6">
    <location>
        <begin position="25"/>
        <end position="41"/>
    </location>
</feature>
<dbReference type="EMBL" id="UIDG01000206">
    <property type="protein sequence ID" value="SUS06454.1"/>
    <property type="molecule type" value="Genomic_DNA"/>
</dbReference>